<dbReference type="InterPro" id="IPR053263">
    <property type="entry name" value="Euk_RPA34_RNAP_subunit"/>
</dbReference>
<dbReference type="VEuPathDB" id="FungiDB:HMPREF1541_09208"/>
<feature type="region of interest" description="Disordered" evidence="1">
    <location>
        <begin position="307"/>
        <end position="341"/>
    </location>
</feature>
<accession>W2S9P1</accession>
<name>W2S9P1_CYPE1</name>
<feature type="compositionally biased region" description="Acidic residues" evidence="1">
    <location>
        <begin position="15"/>
        <end position="25"/>
    </location>
</feature>
<evidence type="ECO:0000313" key="2">
    <source>
        <dbReference type="EMBL" id="ETN45377.1"/>
    </source>
</evidence>
<evidence type="ECO:0000313" key="3">
    <source>
        <dbReference type="Proteomes" id="UP000030752"/>
    </source>
</evidence>
<dbReference type="AlphaFoldDB" id="W2S9P1"/>
<evidence type="ECO:0000256" key="1">
    <source>
        <dbReference type="SAM" id="MobiDB-lite"/>
    </source>
</evidence>
<feature type="compositionally biased region" description="Polar residues" evidence="1">
    <location>
        <begin position="1"/>
        <end position="12"/>
    </location>
</feature>
<dbReference type="STRING" id="1220924.W2S9P1"/>
<dbReference type="PANTHER" id="PTHR28155">
    <property type="entry name" value="ACR243WP"/>
    <property type="match status" value="1"/>
</dbReference>
<gene>
    <name evidence="2" type="ORF">HMPREF1541_09208</name>
</gene>
<sequence length="341" mass="36947">MVRATSHPSQLSEEFINDSSDEADEVMSGVDQPAAISRPTTNGSKVVHDVASEAGSSESESADSQDESRNDDSAATDTEISRNKKRSSDQVTLRNAPPAKRTKKRYAQSPRQGSHPDKPSNFRIPAKPYRAPKGFEPLQAEASDLDFEPLDNLDDKQVWHITAPASLDLTQIKQLDVAAALRGEPILDSGGISYSMQPSSEQAEVLLLPRGESVVYQQKTKISRAFQLRYATGIDAAEPPTSKAGPPPPTNYHFTAQEPGTAKPVRKQPENLNYRYLPFGVKQISRDVNNSVDLAESILIRAASSKSGGDLVGNVENGGAEKKKKKEKRGKLSKATGEPAI</sequence>
<dbReference type="Proteomes" id="UP000030752">
    <property type="component" value="Unassembled WGS sequence"/>
</dbReference>
<dbReference type="InterPro" id="IPR013240">
    <property type="entry name" value="DNA-dir_RNA_pol1_su_RPA34"/>
</dbReference>
<dbReference type="Gene3D" id="6.20.250.70">
    <property type="match status" value="1"/>
</dbReference>
<dbReference type="RefSeq" id="XP_008712105.1">
    <property type="nucleotide sequence ID" value="XM_008713883.1"/>
</dbReference>
<dbReference type="GeneID" id="19976547"/>
<proteinExistence type="predicted"/>
<dbReference type="EMBL" id="KB822712">
    <property type="protein sequence ID" value="ETN45377.1"/>
    <property type="molecule type" value="Genomic_DNA"/>
</dbReference>
<feature type="compositionally biased region" description="Basic residues" evidence="1">
    <location>
        <begin position="322"/>
        <end position="332"/>
    </location>
</feature>
<organism evidence="2 3">
    <name type="scientific">Cyphellophora europaea (strain CBS 101466)</name>
    <name type="common">Phialophora europaea</name>
    <dbReference type="NCBI Taxonomy" id="1220924"/>
    <lineage>
        <taxon>Eukaryota</taxon>
        <taxon>Fungi</taxon>
        <taxon>Dikarya</taxon>
        <taxon>Ascomycota</taxon>
        <taxon>Pezizomycotina</taxon>
        <taxon>Eurotiomycetes</taxon>
        <taxon>Chaetothyriomycetidae</taxon>
        <taxon>Chaetothyriales</taxon>
        <taxon>Cyphellophoraceae</taxon>
        <taxon>Cyphellophora</taxon>
    </lineage>
</organism>
<dbReference type="Pfam" id="PF08208">
    <property type="entry name" value="RNA_polI_A34"/>
    <property type="match status" value="1"/>
</dbReference>
<dbReference type="PANTHER" id="PTHR28155:SF1">
    <property type="entry name" value="DNA-DIRECTED RNA POLYMERASE I SUBUNIT RPA34.5-DOMAIN-CONTAINING PROTEIN"/>
    <property type="match status" value="1"/>
</dbReference>
<dbReference type="OrthoDB" id="76224at2759"/>
<reference evidence="2 3" key="1">
    <citation type="submission" date="2013-03" db="EMBL/GenBank/DDBJ databases">
        <title>The Genome Sequence of Phialophora europaea CBS 101466.</title>
        <authorList>
            <consortium name="The Broad Institute Genomics Platform"/>
            <person name="Cuomo C."/>
            <person name="de Hoog S."/>
            <person name="Gorbushina A."/>
            <person name="Walker B."/>
            <person name="Young S.K."/>
            <person name="Zeng Q."/>
            <person name="Gargeya S."/>
            <person name="Fitzgerald M."/>
            <person name="Haas B."/>
            <person name="Abouelleil A."/>
            <person name="Allen A.W."/>
            <person name="Alvarado L."/>
            <person name="Arachchi H.M."/>
            <person name="Berlin A.M."/>
            <person name="Chapman S.B."/>
            <person name="Gainer-Dewar J."/>
            <person name="Goldberg J."/>
            <person name="Griggs A."/>
            <person name="Gujja S."/>
            <person name="Hansen M."/>
            <person name="Howarth C."/>
            <person name="Imamovic A."/>
            <person name="Ireland A."/>
            <person name="Larimer J."/>
            <person name="McCowan C."/>
            <person name="Murphy C."/>
            <person name="Pearson M."/>
            <person name="Poon T.W."/>
            <person name="Priest M."/>
            <person name="Roberts A."/>
            <person name="Saif S."/>
            <person name="Shea T."/>
            <person name="Sisk P."/>
            <person name="Sykes S."/>
            <person name="Wortman J."/>
            <person name="Nusbaum C."/>
            <person name="Birren B."/>
        </authorList>
    </citation>
    <scope>NUCLEOTIDE SEQUENCE [LARGE SCALE GENOMIC DNA]</scope>
    <source>
        <strain evidence="2 3">CBS 101466</strain>
    </source>
</reference>
<keyword evidence="3" id="KW-1185">Reference proteome</keyword>
<dbReference type="GO" id="GO:0006360">
    <property type="term" value="P:transcription by RNA polymerase I"/>
    <property type="evidence" value="ECO:0007669"/>
    <property type="project" value="InterPro"/>
</dbReference>
<dbReference type="eggNOG" id="ENOG502SSMF">
    <property type="taxonomic scope" value="Eukaryota"/>
</dbReference>
<feature type="compositionally biased region" description="Basic and acidic residues" evidence="1">
    <location>
        <begin position="79"/>
        <end position="88"/>
    </location>
</feature>
<dbReference type="HOGENOM" id="CLU_068907_0_0_1"/>
<feature type="region of interest" description="Disordered" evidence="1">
    <location>
        <begin position="1"/>
        <end position="134"/>
    </location>
</feature>
<protein>
    <submittedName>
        <fullName evidence="2">Uncharacterized protein</fullName>
    </submittedName>
</protein>
<dbReference type="InParanoid" id="W2S9P1"/>